<proteinExistence type="predicted"/>
<dbReference type="InterPro" id="IPR038051">
    <property type="entry name" value="XRCC4-like_N_sf"/>
</dbReference>
<dbReference type="Pfam" id="PF09302">
    <property type="entry name" value="XLF"/>
    <property type="match status" value="1"/>
</dbReference>
<dbReference type="AlphaFoldDB" id="A0A0V1Q5L3"/>
<evidence type="ECO:0000259" key="6">
    <source>
        <dbReference type="Pfam" id="PF09302"/>
    </source>
</evidence>
<name>A0A0V1Q5L3_9ASCO</name>
<keyword evidence="4" id="KW-0539">Nucleus</keyword>
<keyword evidence="8" id="KW-1185">Reference proteome</keyword>
<protein>
    <recommendedName>
        <fullName evidence="6">XLF-like N-terminal domain-containing protein</fullName>
    </recommendedName>
</protein>
<feature type="compositionally biased region" description="Basic residues" evidence="5">
    <location>
        <begin position="304"/>
        <end position="317"/>
    </location>
</feature>
<reference evidence="7 8" key="1">
    <citation type="submission" date="2015-11" db="EMBL/GenBank/DDBJ databases">
        <title>The genome of Debaryomyces fabryi.</title>
        <authorList>
            <person name="Tafer H."/>
            <person name="Lopandic K."/>
        </authorList>
    </citation>
    <scope>NUCLEOTIDE SEQUENCE [LARGE SCALE GENOMIC DNA]</scope>
    <source>
        <strain evidence="7 8">CBS 789</strain>
    </source>
</reference>
<sequence length="335" mass="39174">MFDLPLSWNSIIIPFANPRKVIYGYQCDFNNKGYSIYITDFKNVWIETLSKKGIIEKVNSYGIEDTEDEKLHYLLEVLKNGVESRDADKTLVFSIDEVNRTEFHKEGIIYGKFNGEIEWDFSMVKQPPSVAIDVISQINFQQCENHNYLNYKIEQLERLIGIKDQYITFLSENYKAINGDQLIKKYRKNNKTDAKYLHKYDKTLWSRSTENSYKDIVREKQNANDNIDDRVWTSIEKSINDKSSWIFSKTVEAGPSNEPIHIKQENDELIELSDVTPSQIIKREDSEGFPRKRPVVRKIGIIGPRKRKQERSIKKAKTLPLKDDANSKLSTIKEE</sequence>
<comment type="subcellular location">
    <subcellularLocation>
        <location evidence="1">Nucleus</location>
    </subcellularLocation>
</comment>
<organism evidence="7 8">
    <name type="scientific">Debaryomyces fabryi</name>
    <dbReference type="NCBI Taxonomy" id="58627"/>
    <lineage>
        <taxon>Eukaryota</taxon>
        <taxon>Fungi</taxon>
        <taxon>Dikarya</taxon>
        <taxon>Ascomycota</taxon>
        <taxon>Saccharomycotina</taxon>
        <taxon>Pichiomycetes</taxon>
        <taxon>Debaryomycetaceae</taxon>
        <taxon>Debaryomyces</taxon>
    </lineage>
</organism>
<dbReference type="RefSeq" id="XP_015469605.1">
    <property type="nucleotide sequence ID" value="XM_015609649.1"/>
</dbReference>
<evidence type="ECO:0000313" key="8">
    <source>
        <dbReference type="Proteomes" id="UP000054251"/>
    </source>
</evidence>
<dbReference type="OrthoDB" id="4017093at2759"/>
<feature type="domain" description="XLF-like N-terminal" evidence="6">
    <location>
        <begin position="7"/>
        <end position="122"/>
    </location>
</feature>
<evidence type="ECO:0000256" key="2">
    <source>
        <dbReference type="ARBA" id="ARBA00022763"/>
    </source>
</evidence>
<gene>
    <name evidence="7" type="ORF">AC631_00819</name>
</gene>
<dbReference type="InterPro" id="IPR015381">
    <property type="entry name" value="XLF-like_N"/>
</dbReference>
<keyword evidence="3" id="KW-0234">DNA repair</keyword>
<accession>A0A0V1Q5L3</accession>
<dbReference type="Gene3D" id="2.170.210.10">
    <property type="entry name" value="DNA double-strand break repair and VJ recombination XRCC4, N-terminal"/>
    <property type="match status" value="1"/>
</dbReference>
<evidence type="ECO:0000256" key="4">
    <source>
        <dbReference type="ARBA" id="ARBA00023242"/>
    </source>
</evidence>
<dbReference type="CDD" id="cd22285">
    <property type="entry name" value="HD_XLF_N"/>
    <property type="match status" value="1"/>
</dbReference>
<evidence type="ECO:0000256" key="1">
    <source>
        <dbReference type="ARBA" id="ARBA00004123"/>
    </source>
</evidence>
<keyword evidence="2" id="KW-0227">DNA damage</keyword>
<feature type="region of interest" description="Disordered" evidence="5">
    <location>
        <begin position="301"/>
        <end position="335"/>
    </location>
</feature>
<evidence type="ECO:0000256" key="5">
    <source>
        <dbReference type="SAM" id="MobiDB-lite"/>
    </source>
</evidence>
<dbReference type="Proteomes" id="UP000054251">
    <property type="component" value="Unassembled WGS sequence"/>
</dbReference>
<evidence type="ECO:0000313" key="7">
    <source>
        <dbReference type="EMBL" id="KSA03503.1"/>
    </source>
</evidence>
<dbReference type="EMBL" id="LMYN01000009">
    <property type="protein sequence ID" value="KSA03503.1"/>
    <property type="molecule type" value="Genomic_DNA"/>
</dbReference>
<evidence type="ECO:0000256" key="3">
    <source>
        <dbReference type="ARBA" id="ARBA00023204"/>
    </source>
</evidence>
<feature type="compositionally biased region" description="Basic and acidic residues" evidence="5">
    <location>
        <begin position="320"/>
        <end position="335"/>
    </location>
</feature>
<dbReference type="GeneID" id="26837828"/>
<dbReference type="GO" id="GO:0005634">
    <property type="term" value="C:nucleus"/>
    <property type="evidence" value="ECO:0007669"/>
    <property type="project" value="UniProtKB-SubCell"/>
</dbReference>
<comment type="caution">
    <text evidence="7">The sequence shown here is derived from an EMBL/GenBank/DDBJ whole genome shotgun (WGS) entry which is preliminary data.</text>
</comment>
<dbReference type="GO" id="GO:0006303">
    <property type="term" value="P:double-strand break repair via nonhomologous end joining"/>
    <property type="evidence" value="ECO:0007669"/>
    <property type="project" value="UniProtKB-ARBA"/>
</dbReference>